<dbReference type="Proteomes" id="UP000249522">
    <property type="component" value="Unassembled WGS sequence"/>
</dbReference>
<organism evidence="2 3">
    <name type="scientific">Paenibacillus sambharensis</name>
    <dbReference type="NCBI Taxonomy" id="1803190"/>
    <lineage>
        <taxon>Bacteria</taxon>
        <taxon>Bacillati</taxon>
        <taxon>Bacillota</taxon>
        <taxon>Bacilli</taxon>
        <taxon>Bacillales</taxon>
        <taxon>Paenibacillaceae</taxon>
        <taxon>Paenibacillus</taxon>
    </lineage>
</organism>
<dbReference type="SUPFAM" id="SSF101898">
    <property type="entry name" value="NHL repeat"/>
    <property type="match status" value="1"/>
</dbReference>
<sequence length="537" mass="54844">MLSLELEVPLTGYIGNRHVGTREDIMDYEKQVSRRSFLGLLGSGAVAFAAASTGLNSFIGKASAAAPASAVPLPFPALQPVLAAKLITAGGFKADQLAADGTAFKGGSYGIGGGFISYFDSEEADKGLLWINHTPAPGGNSAEGRGASVVSVKRTAGGGWKLDNDSKHARRITPGTRVELTGPARGTRSVNGASSVQGLWTNGTGGRTPWGTVLAGEQPNDTDAAAAGINPASYGWLAEADPADAGFQVRKHTALGRFTHGQAASALASDGRAVIYMSGGQVLYKFISSGRYNAADGTSNSSLLEKGTLYAANISGGEWIELDIKAVRKVIANPAYRVPQGVNRLREDLLSQLRGQADVLVYAQEAALVLGATRLDRAAGAAVHPADGSFFLAQTGSEDTGSSFGSILRLIEENGDAGSLRFEADPAAHGGRLAGFSSPSGIAFDESGKLWVASDMPASRIGAGAYAAFGSNSLQALPPGKESLGSAEAFAYAPEGSAFSLPAFGPGGTVFTAISQTEKGSTGGSSLPSGLIAIRKG</sequence>
<accession>A0A2W1L8Q8</accession>
<comment type="caution">
    <text evidence="2">The sequence shown here is derived from an EMBL/GenBank/DDBJ whole genome shotgun (WGS) entry which is preliminary data.</text>
</comment>
<dbReference type="OrthoDB" id="9801383at2"/>
<reference evidence="2 3" key="1">
    <citation type="submission" date="2018-06" db="EMBL/GenBank/DDBJ databases">
        <title>Paenibacillus imtechensis sp. nov.</title>
        <authorList>
            <person name="Pinnaka A.K."/>
            <person name="Singh H."/>
            <person name="Kaur M."/>
        </authorList>
    </citation>
    <scope>NUCLEOTIDE SEQUENCE [LARGE SCALE GENOMIC DNA]</scope>
    <source>
        <strain evidence="2 3">SMB1</strain>
    </source>
</reference>
<dbReference type="InterPro" id="IPR008557">
    <property type="entry name" value="PhoX"/>
</dbReference>
<evidence type="ECO:0000313" key="2">
    <source>
        <dbReference type="EMBL" id="PZD94520.1"/>
    </source>
</evidence>
<dbReference type="InterPro" id="IPR011042">
    <property type="entry name" value="6-blade_b-propeller_TolB-like"/>
</dbReference>
<name>A0A2W1L8Q8_9BACL</name>
<evidence type="ECO:0000313" key="3">
    <source>
        <dbReference type="Proteomes" id="UP000249522"/>
    </source>
</evidence>
<evidence type="ECO:0008006" key="4">
    <source>
        <dbReference type="Google" id="ProtNLM"/>
    </source>
</evidence>
<dbReference type="InterPro" id="IPR006311">
    <property type="entry name" value="TAT_signal"/>
</dbReference>
<proteinExistence type="predicted"/>
<dbReference type="EMBL" id="QKRB01000052">
    <property type="protein sequence ID" value="PZD94520.1"/>
    <property type="molecule type" value="Genomic_DNA"/>
</dbReference>
<gene>
    <name evidence="2" type="ORF">DNH61_17535</name>
</gene>
<dbReference type="PANTHER" id="PTHR35399:SF2">
    <property type="entry name" value="DUF839 DOMAIN-CONTAINING PROTEIN"/>
    <property type="match status" value="1"/>
</dbReference>
<feature type="compositionally biased region" description="Polar residues" evidence="1">
    <location>
        <begin position="188"/>
        <end position="202"/>
    </location>
</feature>
<dbReference type="PANTHER" id="PTHR35399">
    <property type="entry name" value="SLR8030 PROTEIN"/>
    <property type="match status" value="1"/>
</dbReference>
<dbReference type="AlphaFoldDB" id="A0A2W1L8Q8"/>
<dbReference type="Gene3D" id="2.120.10.30">
    <property type="entry name" value="TolB, C-terminal domain"/>
    <property type="match status" value="1"/>
</dbReference>
<evidence type="ECO:0000256" key="1">
    <source>
        <dbReference type="SAM" id="MobiDB-lite"/>
    </source>
</evidence>
<dbReference type="PROSITE" id="PS51318">
    <property type="entry name" value="TAT"/>
    <property type="match status" value="1"/>
</dbReference>
<keyword evidence="3" id="KW-1185">Reference proteome</keyword>
<feature type="region of interest" description="Disordered" evidence="1">
    <location>
        <begin position="178"/>
        <end position="202"/>
    </location>
</feature>
<protein>
    <recommendedName>
        <fullName evidence="4">DUF839 domain-containing protein</fullName>
    </recommendedName>
</protein>
<dbReference type="Pfam" id="PF05787">
    <property type="entry name" value="PhoX"/>
    <property type="match status" value="1"/>
</dbReference>